<dbReference type="InterPro" id="IPR029035">
    <property type="entry name" value="DHS-like_NAD/FAD-binding_dom"/>
</dbReference>
<evidence type="ECO:0000256" key="5">
    <source>
        <dbReference type="SAM" id="MobiDB-lite"/>
    </source>
</evidence>
<evidence type="ECO:0000256" key="4">
    <source>
        <dbReference type="RuleBase" id="RU362132"/>
    </source>
</evidence>
<dbReference type="InterPro" id="IPR012000">
    <property type="entry name" value="Thiamin_PyroP_enz_cen_dom"/>
</dbReference>
<dbReference type="InterPro" id="IPR012001">
    <property type="entry name" value="Thiamin_PyroP_enz_TPP-bd_dom"/>
</dbReference>
<dbReference type="CDD" id="cd02002">
    <property type="entry name" value="TPP_BFDC"/>
    <property type="match status" value="1"/>
</dbReference>
<dbReference type="Proteomes" id="UP001597024">
    <property type="component" value="Unassembled WGS sequence"/>
</dbReference>
<accession>A0ABW3DL46</accession>
<keyword evidence="10" id="KW-1185">Reference proteome</keyword>
<evidence type="ECO:0000259" key="7">
    <source>
        <dbReference type="Pfam" id="PF02775"/>
    </source>
</evidence>
<keyword evidence="3 4" id="KW-0786">Thiamine pyrophosphate</keyword>
<evidence type="ECO:0000313" key="9">
    <source>
        <dbReference type="EMBL" id="MFD0884606.1"/>
    </source>
</evidence>
<dbReference type="EMBL" id="JBHTHX010000195">
    <property type="protein sequence ID" value="MFD0884606.1"/>
    <property type="molecule type" value="Genomic_DNA"/>
</dbReference>
<dbReference type="PROSITE" id="PS00187">
    <property type="entry name" value="TPP_ENZYMES"/>
    <property type="match status" value="1"/>
</dbReference>
<organism evidence="9 10">
    <name type="scientific">Streptosporangium algeriense</name>
    <dbReference type="NCBI Taxonomy" id="1682748"/>
    <lineage>
        <taxon>Bacteria</taxon>
        <taxon>Bacillati</taxon>
        <taxon>Actinomycetota</taxon>
        <taxon>Actinomycetes</taxon>
        <taxon>Streptosporangiales</taxon>
        <taxon>Streptosporangiaceae</taxon>
        <taxon>Streptosporangium</taxon>
    </lineage>
</organism>
<dbReference type="InterPro" id="IPR000399">
    <property type="entry name" value="TPP-bd_CS"/>
</dbReference>
<feature type="domain" description="Thiamine pyrophosphate enzyme N-terminal TPP-binding" evidence="8">
    <location>
        <begin position="9"/>
        <end position="119"/>
    </location>
</feature>
<proteinExistence type="inferred from homology"/>
<dbReference type="Pfam" id="PF02775">
    <property type="entry name" value="TPP_enzyme_C"/>
    <property type="match status" value="1"/>
</dbReference>
<dbReference type="PANTHER" id="PTHR18968:SF13">
    <property type="entry name" value="ACETOLACTATE SYNTHASE CATALYTIC SUBUNIT, MITOCHONDRIAL"/>
    <property type="match status" value="1"/>
</dbReference>
<comment type="cofactor">
    <cofactor evidence="1">
        <name>thiamine diphosphate</name>
        <dbReference type="ChEBI" id="CHEBI:58937"/>
    </cofactor>
</comment>
<evidence type="ECO:0000256" key="1">
    <source>
        <dbReference type="ARBA" id="ARBA00001964"/>
    </source>
</evidence>
<dbReference type="Pfam" id="PF00205">
    <property type="entry name" value="TPP_enzyme_M"/>
    <property type="match status" value="1"/>
</dbReference>
<feature type="domain" description="Thiamine pyrophosphate enzyme central" evidence="6">
    <location>
        <begin position="190"/>
        <end position="326"/>
    </location>
</feature>
<dbReference type="InterPro" id="IPR045229">
    <property type="entry name" value="TPP_enz"/>
</dbReference>
<feature type="region of interest" description="Disordered" evidence="5">
    <location>
        <begin position="339"/>
        <end position="359"/>
    </location>
</feature>
<dbReference type="SUPFAM" id="SSF52467">
    <property type="entry name" value="DHS-like NAD/FAD-binding domain"/>
    <property type="match status" value="1"/>
</dbReference>
<dbReference type="InterPro" id="IPR029061">
    <property type="entry name" value="THDP-binding"/>
</dbReference>
<dbReference type="Gene3D" id="3.40.50.970">
    <property type="match status" value="2"/>
</dbReference>
<evidence type="ECO:0000313" key="10">
    <source>
        <dbReference type="Proteomes" id="UP001597024"/>
    </source>
</evidence>
<evidence type="ECO:0000259" key="6">
    <source>
        <dbReference type="Pfam" id="PF00205"/>
    </source>
</evidence>
<comment type="caution">
    <text evidence="9">The sequence shown here is derived from an EMBL/GenBank/DDBJ whole genome shotgun (WGS) entry which is preliminary data.</text>
</comment>
<evidence type="ECO:0000259" key="8">
    <source>
        <dbReference type="Pfam" id="PF02776"/>
    </source>
</evidence>
<feature type="domain" description="Thiamine pyrophosphate enzyme TPP-binding" evidence="7">
    <location>
        <begin position="398"/>
        <end position="544"/>
    </location>
</feature>
<dbReference type="InterPro" id="IPR011766">
    <property type="entry name" value="TPP_enzyme_TPP-bd"/>
</dbReference>
<evidence type="ECO:0000256" key="2">
    <source>
        <dbReference type="ARBA" id="ARBA00007812"/>
    </source>
</evidence>
<dbReference type="CDD" id="cd07035">
    <property type="entry name" value="TPP_PYR_POX_like"/>
    <property type="match status" value="1"/>
</dbReference>
<reference evidence="10" key="1">
    <citation type="journal article" date="2019" name="Int. J. Syst. Evol. Microbiol.">
        <title>The Global Catalogue of Microorganisms (GCM) 10K type strain sequencing project: providing services to taxonomists for standard genome sequencing and annotation.</title>
        <authorList>
            <consortium name="The Broad Institute Genomics Platform"/>
            <consortium name="The Broad Institute Genome Sequencing Center for Infectious Disease"/>
            <person name="Wu L."/>
            <person name="Ma J."/>
        </authorList>
    </citation>
    <scope>NUCLEOTIDE SEQUENCE [LARGE SCALE GENOMIC DNA]</scope>
    <source>
        <strain evidence="10">CCUG 62974</strain>
    </source>
</reference>
<dbReference type="Pfam" id="PF02776">
    <property type="entry name" value="TPP_enzyme_N"/>
    <property type="match status" value="1"/>
</dbReference>
<sequence>MPGRPGKIAFFEQLAADGIGYMFGNPGTVEQGFLDAGAAFDTEYILALHEGVAVGMADGYARATQRPALVQLHTGVGLGNGVGLLYQALRGGSPLLVVAGEAGIRYDAMDAQMAVDLVEMARPVTKFAARVVHPSSLLRTLRKAVKIAMTPPRGPVLVVLPADVMDEITTEPAVPTSVPSTRVLPEPGLVTEAVTRLLAGRNRLILMGDGIAASGAQRELAEVAERLNAPVWGVNHSEFNFDPTHPLWGGQLGHMFGADSARVVEEADSVLIVGTYVFPEVFPRLDSPFKPGARIVHIDLDAYEIAKNFPVDVGLVADPRLTLAALAGELDRRGAGTVPARAGASENFPEGARPHPVTPVREEDVPYTVLDRFVYHLARQAPADLVLFDEALTASGPLARHLPPRLPGHFFQTRGGSLGVGVPGAMGVKLARPDLPVVGFTGDGGSMYTIQALWTAARYGIAAKFVICNNRRYRLLDLNIEQYWREQGVGARPHPAAFDLSFPDISFSGLAGSLGVAAHRVEKVEETEEAVARMLAHEGPYLIDLVID</sequence>
<dbReference type="SUPFAM" id="SSF52518">
    <property type="entry name" value="Thiamin diphosphate-binding fold (THDP-binding)"/>
    <property type="match status" value="2"/>
</dbReference>
<protein>
    <submittedName>
        <fullName evidence="9">Thiamine pyrophosphate-binding protein</fullName>
    </submittedName>
</protein>
<comment type="similarity">
    <text evidence="2 4">Belongs to the TPP enzyme family.</text>
</comment>
<evidence type="ECO:0000256" key="3">
    <source>
        <dbReference type="ARBA" id="ARBA00023052"/>
    </source>
</evidence>
<dbReference type="PANTHER" id="PTHR18968">
    <property type="entry name" value="THIAMINE PYROPHOSPHATE ENZYMES"/>
    <property type="match status" value="1"/>
</dbReference>
<name>A0ABW3DL46_9ACTN</name>
<gene>
    <name evidence="9" type="ORF">ACFQ08_08575</name>
</gene>
<dbReference type="Gene3D" id="3.40.50.1220">
    <property type="entry name" value="TPP-binding domain"/>
    <property type="match status" value="1"/>
</dbReference>